<protein>
    <submittedName>
        <fullName evidence="2">Uncharacterized protein</fullName>
    </submittedName>
</protein>
<keyword evidence="3" id="KW-1185">Reference proteome</keyword>
<organism evidence="2 3">
    <name type="scientific">Eumeta variegata</name>
    <name type="common">Bagworm moth</name>
    <name type="synonym">Eumeta japonica</name>
    <dbReference type="NCBI Taxonomy" id="151549"/>
    <lineage>
        <taxon>Eukaryota</taxon>
        <taxon>Metazoa</taxon>
        <taxon>Ecdysozoa</taxon>
        <taxon>Arthropoda</taxon>
        <taxon>Hexapoda</taxon>
        <taxon>Insecta</taxon>
        <taxon>Pterygota</taxon>
        <taxon>Neoptera</taxon>
        <taxon>Endopterygota</taxon>
        <taxon>Lepidoptera</taxon>
        <taxon>Glossata</taxon>
        <taxon>Ditrysia</taxon>
        <taxon>Tineoidea</taxon>
        <taxon>Psychidae</taxon>
        <taxon>Oiketicinae</taxon>
        <taxon>Eumeta</taxon>
    </lineage>
</organism>
<accession>A0A4C1UMV2</accession>
<reference evidence="2 3" key="1">
    <citation type="journal article" date="2019" name="Commun. Biol.">
        <title>The bagworm genome reveals a unique fibroin gene that provides high tensile strength.</title>
        <authorList>
            <person name="Kono N."/>
            <person name="Nakamura H."/>
            <person name="Ohtoshi R."/>
            <person name="Tomita M."/>
            <person name="Numata K."/>
            <person name="Arakawa K."/>
        </authorList>
    </citation>
    <scope>NUCLEOTIDE SEQUENCE [LARGE SCALE GENOMIC DNA]</scope>
</reference>
<sequence>MRAGEARVPSTRAWLARLRARETDIKVKARVPSTRAQLARLRARDRDANVLQVIGRGRRRRGGAGAGHLKRSVKRESGLASWASEQS</sequence>
<evidence type="ECO:0000313" key="2">
    <source>
        <dbReference type="EMBL" id="GBP27312.1"/>
    </source>
</evidence>
<dbReference type="EMBL" id="BGZK01000192">
    <property type="protein sequence ID" value="GBP27312.1"/>
    <property type="molecule type" value="Genomic_DNA"/>
</dbReference>
<evidence type="ECO:0000256" key="1">
    <source>
        <dbReference type="SAM" id="MobiDB-lite"/>
    </source>
</evidence>
<feature type="compositionally biased region" description="Basic residues" evidence="1">
    <location>
        <begin position="58"/>
        <end position="73"/>
    </location>
</feature>
<comment type="caution">
    <text evidence="2">The sequence shown here is derived from an EMBL/GenBank/DDBJ whole genome shotgun (WGS) entry which is preliminary data.</text>
</comment>
<dbReference type="AlphaFoldDB" id="A0A4C1UMV2"/>
<evidence type="ECO:0000313" key="3">
    <source>
        <dbReference type="Proteomes" id="UP000299102"/>
    </source>
</evidence>
<feature type="region of interest" description="Disordered" evidence="1">
    <location>
        <begin position="58"/>
        <end position="87"/>
    </location>
</feature>
<gene>
    <name evidence="2" type="ORF">EVAR_18783_1</name>
</gene>
<proteinExistence type="predicted"/>
<name>A0A4C1UMV2_EUMVA</name>
<dbReference type="Proteomes" id="UP000299102">
    <property type="component" value="Unassembled WGS sequence"/>
</dbReference>